<gene>
    <name evidence="2" type="ORF">P4O66_001327</name>
</gene>
<name>A0AAD8Z842_9TELE</name>
<comment type="caution">
    <text evidence="2">The sequence shown here is derived from an EMBL/GenBank/DDBJ whole genome shotgun (WGS) entry which is preliminary data.</text>
</comment>
<dbReference type="EMBL" id="JAROKS010000016">
    <property type="protein sequence ID" value="KAK1794607.1"/>
    <property type="molecule type" value="Genomic_DNA"/>
</dbReference>
<protein>
    <submittedName>
        <fullName evidence="2">Uncharacterized protein</fullName>
    </submittedName>
</protein>
<dbReference type="AlphaFoldDB" id="A0AAD8Z842"/>
<evidence type="ECO:0000256" key="1">
    <source>
        <dbReference type="SAM" id="MobiDB-lite"/>
    </source>
</evidence>
<organism evidence="2 3">
    <name type="scientific">Electrophorus voltai</name>
    <dbReference type="NCBI Taxonomy" id="2609070"/>
    <lineage>
        <taxon>Eukaryota</taxon>
        <taxon>Metazoa</taxon>
        <taxon>Chordata</taxon>
        <taxon>Craniata</taxon>
        <taxon>Vertebrata</taxon>
        <taxon>Euteleostomi</taxon>
        <taxon>Actinopterygii</taxon>
        <taxon>Neopterygii</taxon>
        <taxon>Teleostei</taxon>
        <taxon>Ostariophysi</taxon>
        <taxon>Gymnotiformes</taxon>
        <taxon>Gymnotoidei</taxon>
        <taxon>Gymnotidae</taxon>
        <taxon>Electrophorus</taxon>
    </lineage>
</organism>
<accession>A0AAD8Z842</accession>
<feature type="region of interest" description="Disordered" evidence="1">
    <location>
        <begin position="67"/>
        <end position="144"/>
    </location>
</feature>
<keyword evidence="3" id="KW-1185">Reference proteome</keyword>
<reference evidence="2" key="1">
    <citation type="submission" date="2023-03" db="EMBL/GenBank/DDBJ databases">
        <title>Electrophorus voltai genome.</title>
        <authorList>
            <person name="Bian C."/>
        </authorList>
    </citation>
    <scope>NUCLEOTIDE SEQUENCE</scope>
    <source>
        <strain evidence="2">CB-2022</strain>
        <tissue evidence="2">Muscle</tissue>
    </source>
</reference>
<evidence type="ECO:0000313" key="3">
    <source>
        <dbReference type="Proteomes" id="UP001239994"/>
    </source>
</evidence>
<proteinExistence type="predicted"/>
<dbReference type="Proteomes" id="UP001239994">
    <property type="component" value="Unassembled WGS sequence"/>
</dbReference>
<sequence>MDLTEGYAEYGERGECSDVTLESYRWSSREEDPLMEVEEVTGSEVDKPSAIKAPLKALPRVRRFKVVSRGKFPPPNDVIGSEEDEPPAPKALPRARHSGVSKQPRVTDGEATSAAEEDIPPPRVRTSREQAPTPNPRGGKTAAAPGIAQQTGTIAVLVFPPALLLALARSRLPGPLALPFRVGLGSVAR</sequence>
<evidence type="ECO:0000313" key="2">
    <source>
        <dbReference type="EMBL" id="KAK1794607.1"/>
    </source>
</evidence>